<feature type="compositionally biased region" description="Low complexity" evidence="5">
    <location>
        <begin position="349"/>
        <end position="360"/>
    </location>
</feature>
<comment type="caution">
    <text evidence="7">The sequence shown here is derived from an EMBL/GenBank/DDBJ whole genome shotgun (WGS) entry which is preliminary data.</text>
</comment>
<evidence type="ECO:0000313" key="7">
    <source>
        <dbReference type="EMBL" id="KAK3394564.1"/>
    </source>
</evidence>
<dbReference type="AlphaFoldDB" id="A0AAE0P778"/>
<dbReference type="SUPFAM" id="SSF47459">
    <property type="entry name" value="HLH, helix-loop-helix DNA-binding domain"/>
    <property type="match status" value="1"/>
</dbReference>
<evidence type="ECO:0000259" key="6">
    <source>
        <dbReference type="PROSITE" id="PS50888"/>
    </source>
</evidence>
<comment type="subcellular location">
    <subcellularLocation>
        <location evidence="1">Nucleus</location>
    </subcellularLocation>
</comment>
<feature type="domain" description="BHLH" evidence="6">
    <location>
        <begin position="286"/>
        <end position="395"/>
    </location>
</feature>
<dbReference type="EMBL" id="JAULSW010000001">
    <property type="protein sequence ID" value="KAK3394564.1"/>
    <property type="molecule type" value="Genomic_DNA"/>
</dbReference>
<dbReference type="GO" id="GO:0000981">
    <property type="term" value="F:DNA-binding transcription factor activity, RNA polymerase II-specific"/>
    <property type="evidence" value="ECO:0007669"/>
    <property type="project" value="TreeGrafter"/>
</dbReference>
<organism evidence="7 8">
    <name type="scientific">Podospora didyma</name>
    <dbReference type="NCBI Taxonomy" id="330526"/>
    <lineage>
        <taxon>Eukaryota</taxon>
        <taxon>Fungi</taxon>
        <taxon>Dikarya</taxon>
        <taxon>Ascomycota</taxon>
        <taxon>Pezizomycotina</taxon>
        <taxon>Sordariomycetes</taxon>
        <taxon>Sordariomycetidae</taxon>
        <taxon>Sordariales</taxon>
        <taxon>Podosporaceae</taxon>
        <taxon>Podospora</taxon>
    </lineage>
</organism>
<dbReference type="Gene3D" id="4.10.280.10">
    <property type="entry name" value="Helix-loop-helix DNA-binding domain"/>
    <property type="match status" value="1"/>
</dbReference>
<accession>A0AAE0P778</accession>
<protein>
    <recommendedName>
        <fullName evidence="6">BHLH domain-containing protein</fullName>
    </recommendedName>
</protein>
<keyword evidence="4" id="KW-0539">Nucleus</keyword>
<evidence type="ECO:0000256" key="2">
    <source>
        <dbReference type="ARBA" id="ARBA00023015"/>
    </source>
</evidence>
<dbReference type="PANTHER" id="PTHR46117:SF3">
    <property type="entry name" value="FI24210P1"/>
    <property type="match status" value="1"/>
</dbReference>
<evidence type="ECO:0000256" key="3">
    <source>
        <dbReference type="ARBA" id="ARBA00023163"/>
    </source>
</evidence>
<dbReference type="GO" id="GO:0046983">
    <property type="term" value="F:protein dimerization activity"/>
    <property type="evidence" value="ECO:0007669"/>
    <property type="project" value="InterPro"/>
</dbReference>
<feature type="region of interest" description="Disordered" evidence="5">
    <location>
        <begin position="268"/>
        <end position="294"/>
    </location>
</feature>
<dbReference type="SMART" id="SM00353">
    <property type="entry name" value="HLH"/>
    <property type="match status" value="1"/>
</dbReference>
<sequence>MAQHGFPMGGHGGSAIDPTDLGIPNYQSFQNQYSSHNNGSNGFSTGSAVFGDDELLDGLGSPTEPQSGIQGHGQDFGMSDMSLGYAQNVYGSHGLPMEQAHVNNGFSSTPDGDPIQSPFVHSFGQYRQIQHPQSFGGSLQSPLSYGASPLATADLNESNDPNFLNAKARARLSQAALQRKSSSTRSPLTPKTAAMAGLPMSSDANFGAQPIRTTGARHEKSHSAQWIHTPNSLSSFPGSGFSSPLGQPNLHSAQITDMLMKGGTSMPAKLGPASTAVSSQEAKRKRRRESHNLVERRRRDNINERIQDLSKLVPAHRLEDEKIRKAIQNGTPLSPTLAGIPSPSQATSTLAGPGARRATGGTVGNITTGLPQEEKDKGPNKGDILNGAVSWTRDLMWMLHLKIQQQEELINALIEKGGIVPFEFTDDERRMQTELMESVAKNEDGPGKPKAFSYTRTAGSGLRVPHYTDYKGERLGADNHHSSDHISISPDGDSIDGMGADMLNHREFIDYDDDDDAMDFKEEDEYGMDIGH</sequence>
<evidence type="ECO:0000313" key="8">
    <source>
        <dbReference type="Proteomes" id="UP001285441"/>
    </source>
</evidence>
<reference evidence="7" key="1">
    <citation type="journal article" date="2023" name="Mol. Phylogenet. Evol.">
        <title>Genome-scale phylogeny and comparative genomics of the fungal order Sordariales.</title>
        <authorList>
            <person name="Hensen N."/>
            <person name="Bonometti L."/>
            <person name="Westerberg I."/>
            <person name="Brannstrom I.O."/>
            <person name="Guillou S."/>
            <person name="Cros-Aarteil S."/>
            <person name="Calhoun S."/>
            <person name="Haridas S."/>
            <person name="Kuo A."/>
            <person name="Mondo S."/>
            <person name="Pangilinan J."/>
            <person name="Riley R."/>
            <person name="LaButti K."/>
            <person name="Andreopoulos B."/>
            <person name="Lipzen A."/>
            <person name="Chen C."/>
            <person name="Yan M."/>
            <person name="Daum C."/>
            <person name="Ng V."/>
            <person name="Clum A."/>
            <person name="Steindorff A."/>
            <person name="Ohm R.A."/>
            <person name="Martin F."/>
            <person name="Silar P."/>
            <person name="Natvig D.O."/>
            <person name="Lalanne C."/>
            <person name="Gautier V."/>
            <person name="Ament-Velasquez S.L."/>
            <person name="Kruys A."/>
            <person name="Hutchinson M.I."/>
            <person name="Powell A.J."/>
            <person name="Barry K."/>
            <person name="Miller A.N."/>
            <person name="Grigoriev I.V."/>
            <person name="Debuchy R."/>
            <person name="Gladieux P."/>
            <person name="Hiltunen Thoren M."/>
            <person name="Johannesson H."/>
        </authorList>
    </citation>
    <scope>NUCLEOTIDE SEQUENCE</scope>
    <source>
        <strain evidence="7">CBS 232.78</strain>
    </source>
</reference>
<feature type="region of interest" description="Disordered" evidence="5">
    <location>
        <begin position="1"/>
        <end position="76"/>
    </location>
</feature>
<proteinExistence type="predicted"/>
<feature type="compositionally biased region" description="Polar residues" evidence="5">
    <location>
        <begin position="25"/>
        <end position="47"/>
    </location>
</feature>
<feature type="region of interest" description="Disordered" evidence="5">
    <location>
        <begin position="332"/>
        <end position="383"/>
    </location>
</feature>
<dbReference type="InterPro" id="IPR011598">
    <property type="entry name" value="bHLH_dom"/>
</dbReference>
<reference evidence="7" key="2">
    <citation type="submission" date="2023-06" db="EMBL/GenBank/DDBJ databases">
        <authorList>
            <consortium name="Lawrence Berkeley National Laboratory"/>
            <person name="Haridas S."/>
            <person name="Hensen N."/>
            <person name="Bonometti L."/>
            <person name="Westerberg I."/>
            <person name="Brannstrom I.O."/>
            <person name="Guillou S."/>
            <person name="Cros-Aarteil S."/>
            <person name="Calhoun S."/>
            <person name="Kuo A."/>
            <person name="Mondo S."/>
            <person name="Pangilinan J."/>
            <person name="Riley R."/>
            <person name="LaButti K."/>
            <person name="Andreopoulos B."/>
            <person name="Lipzen A."/>
            <person name="Chen C."/>
            <person name="Yanf M."/>
            <person name="Daum C."/>
            <person name="Ng V."/>
            <person name="Clum A."/>
            <person name="Steindorff A."/>
            <person name="Ohm R."/>
            <person name="Martin F."/>
            <person name="Silar P."/>
            <person name="Natvig D."/>
            <person name="Lalanne C."/>
            <person name="Gautier V."/>
            <person name="Ament-velasquez S.L."/>
            <person name="Kruys A."/>
            <person name="Hutchinson M.I."/>
            <person name="Powell A.J."/>
            <person name="Barry K."/>
            <person name="Miller A.N."/>
            <person name="Grigoriev I.V."/>
            <person name="Debuchy R."/>
            <person name="Gladieux P."/>
            <person name="Thoren M.H."/>
            <person name="Johannesson H."/>
        </authorList>
    </citation>
    <scope>NUCLEOTIDE SEQUENCE</scope>
    <source>
        <strain evidence="7">CBS 232.78</strain>
    </source>
</reference>
<dbReference type="Pfam" id="PF00010">
    <property type="entry name" value="HLH"/>
    <property type="match status" value="1"/>
</dbReference>
<dbReference type="GO" id="GO:0000978">
    <property type="term" value="F:RNA polymerase II cis-regulatory region sequence-specific DNA binding"/>
    <property type="evidence" value="ECO:0007669"/>
    <property type="project" value="TreeGrafter"/>
</dbReference>
<keyword evidence="2" id="KW-0805">Transcription regulation</keyword>
<keyword evidence="8" id="KW-1185">Reference proteome</keyword>
<dbReference type="PROSITE" id="PS50888">
    <property type="entry name" value="BHLH"/>
    <property type="match status" value="1"/>
</dbReference>
<keyword evidence="3" id="KW-0804">Transcription</keyword>
<dbReference type="InterPro" id="IPR051732">
    <property type="entry name" value="USF"/>
</dbReference>
<evidence type="ECO:0000256" key="5">
    <source>
        <dbReference type="SAM" id="MobiDB-lite"/>
    </source>
</evidence>
<dbReference type="GO" id="GO:0005634">
    <property type="term" value="C:nucleus"/>
    <property type="evidence" value="ECO:0007669"/>
    <property type="project" value="UniProtKB-SubCell"/>
</dbReference>
<evidence type="ECO:0000256" key="4">
    <source>
        <dbReference type="ARBA" id="ARBA00023242"/>
    </source>
</evidence>
<feature type="region of interest" description="Disordered" evidence="5">
    <location>
        <begin position="174"/>
        <end position="208"/>
    </location>
</feature>
<evidence type="ECO:0000256" key="1">
    <source>
        <dbReference type="ARBA" id="ARBA00004123"/>
    </source>
</evidence>
<gene>
    <name evidence="7" type="ORF">B0H63DRAFT_50340</name>
</gene>
<dbReference type="Proteomes" id="UP001285441">
    <property type="component" value="Unassembled WGS sequence"/>
</dbReference>
<name>A0AAE0P778_9PEZI</name>
<dbReference type="PANTHER" id="PTHR46117">
    <property type="entry name" value="FI24210P1"/>
    <property type="match status" value="1"/>
</dbReference>
<dbReference type="CDD" id="cd11387">
    <property type="entry name" value="bHLHzip_USF_MITF"/>
    <property type="match status" value="1"/>
</dbReference>
<dbReference type="InterPro" id="IPR036638">
    <property type="entry name" value="HLH_DNA-bd_sf"/>
</dbReference>